<evidence type="ECO:0000313" key="2">
    <source>
        <dbReference type="EMBL" id="ENO83365.1"/>
    </source>
</evidence>
<name>N6XVQ1_THASP</name>
<evidence type="ECO:0000259" key="1">
    <source>
        <dbReference type="Pfam" id="PF08722"/>
    </source>
</evidence>
<dbReference type="InterPro" id="IPR011856">
    <property type="entry name" value="tRNA_endonuc-like_dom_sf"/>
</dbReference>
<dbReference type="EMBL" id="AMXD01000142">
    <property type="protein sequence ID" value="ENO83365.1"/>
    <property type="molecule type" value="Genomic_DNA"/>
</dbReference>
<dbReference type="Gene3D" id="3.40.1350.10">
    <property type="match status" value="1"/>
</dbReference>
<gene>
    <name evidence="2" type="ORF">C665_16562</name>
</gene>
<dbReference type="GO" id="GO:0004519">
    <property type="term" value="F:endonuclease activity"/>
    <property type="evidence" value="ECO:0007669"/>
    <property type="project" value="UniProtKB-KW"/>
</dbReference>
<dbReference type="Pfam" id="PF08722">
    <property type="entry name" value="Tn7_TnsA-like_N"/>
    <property type="match status" value="1"/>
</dbReference>
<dbReference type="GO" id="GO:0003676">
    <property type="term" value="F:nucleic acid binding"/>
    <property type="evidence" value="ECO:0007669"/>
    <property type="project" value="InterPro"/>
</dbReference>
<keyword evidence="2" id="KW-0540">Nuclease</keyword>
<dbReference type="InterPro" id="IPR014833">
    <property type="entry name" value="TnsA_N"/>
</dbReference>
<feature type="domain" description="TnsA endonuclease N-terminal" evidence="1">
    <location>
        <begin position="43"/>
        <end position="126"/>
    </location>
</feature>
<sequence length="181" mass="20926">MPVRKIQKNFRNVTGIAASSKAVGPAEFESTLERDFLALLDFSPDVARYEVQPVRIEWSDGTKKGARRYTPDVLVEFVPELQRRPWLCEVKYRADLARDWATLHPKLRRGVRYAKQHGWRFRLITEVEVRTQRLTNIRFLAPFGRRSIPQEDIEAVLAAIAACRRASKTTQRCALNFTQAL</sequence>
<proteinExistence type="predicted"/>
<protein>
    <submittedName>
        <fullName evidence="2">TnsA endonuclease N terminal protein</fullName>
    </submittedName>
</protein>
<dbReference type="AlphaFoldDB" id="N6XVQ1"/>
<comment type="caution">
    <text evidence="2">The sequence shown here is derived from an EMBL/GenBank/DDBJ whole genome shotgun (WGS) entry which is preliminary data.</text>
</comment>
<accession>N6XVQ1</accession>
<keyword evidence="2" id="KW-0378">Hydrolase</keyword>
<evidence type="ECO:0000313" key="3">
    <source>
        <dbReference type="Proteomes" id="UP000013042"/>
    </source>
</evidence>
<reference evidence="2 3" key="1">
    <citation type="submission" date="2012-09" db="EMBL/GenBank/DDBJ databases">
        <title>Draft Genome Sequences of 6 Strains from Genus Thauera.</title>
        <authorList>
            <person name="Liu B."/>
            <person name="Shapleigh J.P."/>
            <person name="Frostegard A.H."/>
        </authorList>
    </citation>
    <scope>NUCLEOTIDE SEQUENCE [LARGE SCALE GENOMIC DNA]</scope>
    <source>
        <strain evidence="2 3">S2</strain>
    </source>
</reference>
<organism evidence="2 3">
    <name type="scientific">Thauera aminoaromatica S2</name>
    <dbReference type="NCBI Taxonomy" id="1234381"/>
    <lineage>
        <taxon>Bacteria</taxon>
        <taxon>Pseudomonadati</taxon>
        <taxon>Pseudomonadota</taxon>
        <taxon>Betaproteobacteria</taxon>
        <taxon>Rhodocyclales</taxon>
        <taxon>Zoogloeaceae</taxon>
        <taxon>Thauera</taxon>
    </lineage>
</organism>
<keyword evidence="2" id="KW-0255">Endonuclease</keyword>
<dbReference type="Proteomes" id="UP000013042">
    <property type="component" value="Unassembled WGS sequence"/>
</dbReference>